<dbReference type="OrthoDB" id="2212578at2"/>
<dbReference type="Proteomes" id="UP000316626">
    <property type="component" value="Unassembled WGS sequence"/>
</dbReference>
<proteinExistence type="predicted"/>
<dbReference type="AlphaFoldDB" id="A0A544TWJ0"/>
<accession>A0A544TWJ0</accession>
<dbReference type="Pfam" id="PF12684">
    <property type="entry name" value="DUF3799"/>
    <property type="match status" value="1"/>
</dbReference>
<dbReference type="Gene3D" id="3.90.320.10">
    <property type="match status" value="1"/>
</dbReference>
<evidence type="ECO:0000313" key="2">
    <source>
        <dbReference type="EMBL" id="TQR21822.1"/>
    </source>
</evidence>
<keyword evidence="3" id="KW-1185">Reference proteome</keyword>
<dbReference type="InterPro" id="IPR024432">
    <property type="entry name" value="Put_RecE_PDDEXK-like_dom"/>
</dbReference>
<comment type="caution">
    <text evidence="2">The sequence shown here is derived from an EMBL/GenBank/DDBJ whole genome shotgun (WGS) entry which is preliminary data.</text>
</comment>
<evidence type="ECO:0000259" key="1">
    <source>
        <dbReference type="Pfam" id="PF12684"/>
    </source>
</evidence>
<protein>
    <recommendedName>
        <fullName evidence="1">Putative exodeoxyribonuclease 8 PDDEXK-like domain-containing protein</fullName>
    </recommendedName>
</protein>
<gene>
    <name evidence="2" type="ORF">FG384_02435</name>
</gene>
<organism evidence="2 3">
    <name type="scientific">Psychrobacillus vulpis</name>
    <dbReference type="NCBI Taxonomy" id="2325572"/>
    <lineage>
        <taxon>Bacteria</taxon>
        <taxon>Bacillati</taxon>
        <taxon>Bacillota</taxon>
        <taxon>Bacilli</taxon>
        <taxon>Bacillales</taxon>
        <taxon>Bacillaceae</taxon>
        <taxon>Psychrobacillus</taxon>
    </lineage>
</organism>
<sequence length="272" mass="31818">MVTQIKQQKLLLLNSQNYHSIEANKEYFSVSQFKNMLDCEARTIAIINGDHQTSSSTALMVGSYTHAAFESEDEFQKFHEENHDSIFKSRGGKYAEYLQADAMIETIKNDPFAMFALDGEKEMILTAELFGAEWKIKVDSINFARKTFSDLKTTQSLSNRYWSDKYQKYVSFVQAYDYVLQMAIYREVIKQNIGEYFNPYIVAVTKESPPDKAVLHFDNTRFDFEIEYTKSMMDRFIRVKNGIVEPIRCDKCAYCRQTKQLNNTFEIEYLLD</sequence>
<dbReference type="InterPro" id="IPR011604">
    <property type="entry name" value="PDDEXK-like_dom_sf"/>
</dbReference>
<reference evidence="2 3" key="1">
    <citation type="submission" date="2019-06" db="EMBL/GenBank/DDBJ databases">
        <title>Psychrobacillus vulpis sp. nov., a new species isolated from feces of a red fox that inhabits in The Tablas de Daimiel Natural Park, Albacete, Spain.</title>
        <authorList>
            <person name="Rodriguez M."/>
            <person name="Reina J.C."/>
            <person name="Bejar V."/>
            <person name="Llamas I."/>
        </authorList>
    </citation>
    <scope>NUCLEOTIDE SEQUENCE [LARGE SCALE GENOMIC DNA]</scope>
    <source>
        <strain evidence="2 3">Z8</strain>
    </source>
</reference>
<dbReference type="RefSeq" id="WP_142640948.1">
    <property type="nucleotide sequence ID" value="NZ_VDGI01000001.1"/>
</dbReference>
<dbReference type="EMBL" id="VDGI01000001">
    <property type="protein sequence ID" value="TQR21822.1"/>
    <property type="molecule type" value="Genomic_DNA"/>
</dbReference>
<evidence type="ECO:0000313" key="3">
    <source>
        <dbReference type="Proteomes" id="UP000316626"/>
    </source>
</evidence>
<feature type="domain" description="Putative exodeoxyribonuclease 8 PDDEXK-like" evidence="1">
    <location>
        <begin position="29"/>
        <end position="258"/>
    </location>
</feature>
<name>A0A544TWJ0_9BACI</name>